<proteinExistence type="predicted"/>
<reference evidence="1 2" key="1">
    <citation type="submission" date="2018-12" db="EMBL/GenBank/DDBJ databases">
        <authorList>
            <person name="Kartti S."/>
            <person name="Manni A."/>
            <person name="Chemao El Fihri M.W."/>
            <person name="Laamarti M."/>
            <person name="Temsamani L."/>
            <person name="El Jamali J.E."/>
            <person name="Ouadghiri M."/>
            <person name="Ibrahimi A."/>
            <person name="Filati-Maltouf A."/>
        </authorList>
    </citation>
    <scope>NUCLEOTIDE SEQUENCE [LARGE SCALE GENOMIC DNA]</scope>
    <source>
        <strain evidence="1 2">MDMC339</strain>
    </source>
</reference>
<dbReference type="EMBL" id="RXLZ01000009">
    <property type="protein sequence ID" value="RTQ90981.1"/>
    <property type="molecule type" value="Genomic_DNA"/>
</dbReference>
<dbReference type="Gene3D" id="3.40.1730.10">
    <property type="entry name" value="pa0076 domain"/>
    <property type="match status" value="1"/>
</dbReference>
<dbReference type="InterPro" id="IPR038225">
    <property type="entry name" value="TagF_sf"/>
</dbReference>
<dbReference type="Proteomes" id="UP000271705">
    <property type="component" value="Unassembled WGS sequence"/>
</dbReference>
<dbReference type="InterPro" id="IPR017748">
    <property type="entry name" value="TagF"/>
</dbReference>
<dbReference type="AlphaFoldDB" id="A0A431UN69"/>
<organism evidence="1 2">
    <name type="scientific">Stenotrophomonas maltophilia</name>
    <name type="common">Pseudomonas maltophilia</name>
    <name type="synonym">Xanthomonas maltophilia</name>
    <dbReference type="NCBI Taxonomy" id="40324"/>
    <lineage>
        <taxon>Bacteria</taxon>
        <taxon>Pseudomonadati</taxon>
        <taxon>Pseudomonadota</taxon>
        <taxon>Gammaproteobacteria</taxon>
        <taxon>Lysobacterales</taxon>
        <taxon>Lysobacteraceae</taxon>
        <taxon>Stenotrophomonas</taxon>
        <taxon>Stenotrophomonas maltophilia group</taxon>
    </lineage>
</organism>
<evidence type="ECO:0000313" key="2">
    <source>
        <dbReference type="Proteomes" id="UP000271705"/>
    </source>
</evidence>
<dbReference type="Pfam" id="PF09867">
    <property type="entry name" value="TagF_N"/>
    <property type="match status" value="1"/>
</dbReference>
<protein>
    <submittedName>
        <fullName evidence="1">Type VI secretion system-associated protein TagF</fullName>
    </submittedName>
</protein>
<evidence type="ECO:0000313" key="1">
    <source>
        <dbReference type="EMBL" id="RTQ90981.1"/>
    </source>
</evidence>
<dbReference type="NCBIfam" id="TIGR03373">
    <property type="entry name" value="VI_minor_4"/>
    <property type="match status" value="1"/>
</dbReference>
<sequence length="208" mass="21959">MTPTWHGSAVAADAPSLAPVVGFHGKLPGIGDFARRRLSDALVQAWDAHASVQLSRHSQLAGADGTGWSFALAAGLCDVLGWAGVVAPSRDRVGRAFPLLLALPLTAEDAMQAPQLPSACWFDALHALQAQVRQGALQLPDALDSACHQLPPAWPGQAGPVAWQTCWAQHGSLWWRDAHAPCRLPGLPVDGVLPHAIQAPCILEERAP</sequence>
<accession>A0A431UN69</accession>
<name>A0A431UN69_STEMA</name>
<gene>
    <name evidence="1" type="primary">tagF</name>
    <name evidence="1" type="ORF">EKL94_04495</name>
</gene>
<comment type="caution">
    <text evidence="1">The sequence shown here is derived from an EMBL/GenBank/DDBJ whole genome shotgun (WGS) entry which is preliminary data.</text>
</comment>